<feature type="region of interest" description="Disordered" evidence="1">
    <location>
        <begin position="31"/>
        <end position="73"/>
    </location>
</feature>
<gene>
    <name evidence="2" type="ORF">COCNU_13G007940</name>
</gene>
<dbReference type="EMBL" id="CM017884">
    <property type="protein sequence ID" value="KAG1367004.1"/>
    <property type="molecule type" value="Genomic_DNA"/>
</dbReference>
<dbReference type="Proteomes" id="UP000797356">
    <property type="component" value="Chromosome 13"/>
</dbReference>
<sequence length="142" mass="15278">MNAHTHSWLILKATEFLKAIKGSTKMDASELQKLSQGLRAHKRKETVPDGPSKRARIDAPSSAAPASTTDIPATTAATEVVVAIEVAAPSTSLSPPIEVPSTKKEKGVEKKEKMVSKKVKRKTRPHGSKASDEDLGENTFHN</sequence>
<protein>
    <submittedName>
        <fullName evidence="2">Uncharacterized protein</fullName>
    </submittedName>
</protein>
<reference evidence="2" key="1">
    <citation type="journal article" date="2017" name="Gigascience">
        <title>The genome draft of coconut (Cocos nucifera).</title>
        <authorList>
            <person name="Xiao Y."/>
            <person name="Xu P."/>
            <person name="Fan H."/>
            <person name="Baudouin L."/>
            <person name="Xia W."/>
            <person name="Bocs S."/>
            <person name="Xu J."/>
            <person name="Li Q."/>
            <person name="Guo A."/>
            <person name="Zhou L."/>
            <person name="Li J."/>
            <person name="Wu Y."/>
            <person name="Ma Z."/>
            <person name="Armero A."/>
            <person name="Issali A.E."/>
            <person name="Liu N."/>
            <person name="Peng M."/>
            <person name="Yang Y."/>
        </authorList>
    </citation>
    <scope>NUCLEOTIDE SEQUENCE</scope>
    <source>
        <tissue evidence="2">Spear leaf of Hainan Tall coconut</tissue>
    </source>
</reference>
<keyword evidence="3" id="KW-1185">Reference proteome</keyword>
<dbReference type="AlphaFoldDB" id="A0A8K0NBI2"/>
<evidence type="ECO:0000313" key="3">
    <source>
        <dbReference type="Proteomes" id="UP000797356"/>
    </source>
</evidence>
<feature type="compositionally biased region" description="Low complexity" evidence="1">
    <location>
        <begin position="58"/>
        <end position="73"/>
    </location>
</feature>
<reference evidence="2" key="2">
    <citation type="submission" date="2019-07" db="EMBL/GenBank/DDBJ databases">
        <authorList>
            <person name="Yang Y."/>
            <person name="Bocs S."/>
            <person name="Baudouin L."/>
        </authorList>
    </citation>
    <scope>NUCLEOTIDE SEQUENCE</scope>
    <source>
        <tissue evidence="2">Spear leaf of Hainan Tall coconut</tissue>
    </source>
</reference>
<proteinExistence type="predicted"/>
<comment type="caution">
    <text evidence="2">The sequence shown here is derived from an EMBL/GenBank/DDBJ whole genome shotgun (WGS) entry which is preliminary data.</text>
</comment>
<feature type="region of interest" description="Disordered" evidence="1">
    <location>
        <begin position="87"/>
        <end position="142"/>
    </location>
</feature>
<feature type="compositionally biased region" description="Basic and acidic residues" evidence="1">
    <location>
        <begin position="101"/>
        <end position="115"/>
    </location>
</feature>
<organism evidence="2 3">
    <name type="scientific">Cocos nucifera</name>
    <name type="common">Coconut palm</name>
    <dbReference type="NCBI Taxonomy" id="13894"/>
    <lineage>
        <taxon>Eukaryota</taxon>
        <taxon>Viridiplantae</taxon>
        <taxon>Streptophyta</taxon>
        <taxon>Embryophyta</taxon>
        <taxon>Tracheophyta</taxon>
        <taxon>Spermatophyta</taxon>
        <taxon>Magnoliopsida</taxon>
        <taxon>Liliopsida</taxon>
        <taxon>Arecaceae</taxon>
        <taxon>Arecoideae</taxon>
        <taxon>Cocoseae</taxon>
        <taxon>Attaleinae</taxon>
        <taxon>Cocos</taxon>
    </lineage>
</organism>
<accession>A0A8K0NBI2</accession>
<evidence type="ECO:0000256" key="1">
    <source>
        <dbReference type="SAM" id="MobiDB-lite"/>
    </source>
</evidence>
<feature type="compositionally biased region" description="Basic residues" evidence="1">
    <location>
        <begin position="116"/>
        <end position="127"/>
    </location>
</feature>
<evidence type="ECO:0000313" key="2">
    <source>
        <dbReference type="EMBL" id="KAG1367004.1"/>
    </source>
</evidence>
<feature type="compositionally biased region" description="Basic and acidic residues" evidence="1">
    <location>
        <begin position="45"/>
        <end position="57"/>
    </location>
</feature>
<name>A0A8K0NBI2_COCNU</name>